<organism evidence="1 2">
    <name type="scientific">Phenylobacterium terrae</name>
    <dbReference type="NCBI Taxonomy" id="2665495"/>
    <lineage>
        <taxon>Bacteria</taxon>
        <taxon>Pseudomonadati</taxon>
        <taxon>Pseudomonadota</taxon>
        <taxon>Alphaproteobacteria</taxon>
        <taxon>Caulobacterales</taxon>
        <taxon>Caulobacteraceae</taxon>
        <taxon>Phenylobacterium</taxon>
    </lineage>
</organism>
<protein>
    <recommendedName>
        <fullName evidence="3">ASCH domain-containing protein</fullName>
    </recommendedName>
</protein>
<keyword evidence="2" id="KW-1185">Reference proteome</keyword>
<comment type="caution">
    <text evidence="1">The sequence shown here is derived from an EMBL/GenBank/DDBJ whole genome shotgun (WGS) entry which is preliminary data.</text>
</comment>
<dbReference type="Proteomes" id="UP001597237">
    <property type="component" value="Unassembled WGS sequence"/>
</dbReference>
<gene>
    <name evidence="1" type="ORF">ACFSC0_04460</name>
</gene>
<dbReference type="RefSeq" id="WP_377282311.1">
    <property type="nucleotide sequence ID" value="NZ_JBHRSI010000006.1"/>
</dbReference>
<evidence type="ECO:0008006" key="3">
    <source>
        <dbReference type="Google" id="ProtNLM"/>
    </source>
</evidence>
<proteinExistence type="predicted"/>
<evidence type="ECO:0000313" key="2">
    <source>
        <dbReference type="Proteomes" id="UP001597237"/>
    </source>
</evidence>
<evidence type="ECO:0000313" key="1">
    <source>
        <dbReference type="EMBL" id="MFD1782637.1"/>
    </source>
</evidence>
<reference evidence="2" key="1">
    <citation type="journal article" date="2019" name="Int. J. Syst. Evol. Microbiol.">
        <title>The Global Catalogue of Microorganisms (GCM) 10K type strain sequencing project: providing services to taxonomists for standard genome sequencing and annotation.</title>
        <authorList>
            <consortium name="The Broad Institute Genomics Platform"/>
            <consortium name="The Broad Institute Genome Sequencing Center for Infectious Disease"/>
            <person name="Wu L."/>
            <person name="Ma J."/>
        </authorList>
    </citation>
    <scope>NUCLEOTIDE SEQUENCE [LARGE SCALE GENOMIC DNA]</scope>
    <source>
        <strain evidence="2">DFY28</strain>
    </source>
</reference>
<sequence>MTFTKRLHAPIMRGEVTCSVRIWRHPRVRVGGRYPLGPGFVEVTGLTEIDGSDVTPELAKRSGFDSLEDLMATARHGRGERVFLVEFVYQGEGAGGEG</sequence>
<accession>A0ABW4MXC7</accession>
<dbReference type="EMBL" id="JBHUEY010000001">
    <property type="protein sequence ID" value="MFD1782637.1"/>
    <property type="molecule type" value="Genomic_DNA"/>
</dbReference>
<name>A0ABW4MXC7_9CAUL</name>